<dbReference type="PaxDb" id="4577-GRMZM2G064885_P01"/>
<organism evidence="1">
    <name type="scientific">Zea mays</name>
    <name type="common">Maize</name>
    <dbReference type="NCBI Taxonomy" id="4577"/>
    <lineage>
        <taxon>Eukaryota</taxon>
        <taxon>Viridiplantae</taxon>
        <taxon>Streptophyta</taxon>
        <taxon>Embryophyta</taxon>
        <taxon>Tracheophyta</taxon>
        <taxon>Spermatophyta</taxon>
        <taxon>Magnoliopsida</taxon>
        <taxon>Liliopsida</taxon>
        <taxon>Poales</taxon>
        <taxon>Poaceae</taxon>
        <taxon>PACMAD clade</taxon>
        <taxon>Panicoideae</taxon>
        <taxon>Andropogonodae</taxon>
        <taxon>Andropogoneae</taxon>
        <taxon>Tripsacinae</taxon>
        <taxon>Zea</taxon>
    </lineage>
</organism>
<dbReference type="ExpressionAtlas" id="A0A1D6FXJ3">
    <property type="expression patterns" value="baseline and differential"/>
</dbReference>
<gene>
    <name evidence="1" type="ORF">ZEAMMB73_Zm00001d011168</name>
</gene>
<sequence length="110" mass="12926">MVYKFVVLLWACKKGQFYVLNLFPNIQAEFDLGTRYNMSYLRDFTTKIVRDFANESLPDCLILFRGTHTHALAPIVPYSMENSVADAMYNKIIVFVFDQVVDTTPWKSWW</sequence>
<dbReference type="AlphaFoldDB" id="A0A1D6FXJ3"/>
<evidence type="ECO:0000313" key="1">
    <source>
        <dbReference type="EMBL" id="AQK96075.1"/>
    </source>
</evidence>
<reference evidence="1" key="1">
    <citation type="submission" date="2015-12" db="EMBL/GenBank/DDBJ databases">
        <title>Update maize B73 reference genome by single molecule sequencing technologies.</title>
        <authorList>
            <consortium name="Maize Genome Sequencing Project"/>
            <person name="Ware D."/>
        </authorList>
    </citation>
    <scope>NUCLEOTIDE SEQUENCE</scope>
    <source>
        <tissue evidence="1">Seedling</tissue>
    </source>
</reference>
<name>A0A1D6FXJ3_MAIZE</name>
<protein>
    <submittedName>
        <fullName evidence="1">Uncharacterized protein</fullName>
    </submittedName>
</protein>
<proteinExistence type="predicted"/>
<dbReference type="EMBL" id="CM000784">
    <property type="protein sequence ID" value="AQK96075.1"/>
    <property type="molecule type" value="Genomic_DNA"/>
</dbReference>
<accession>A0A1D6FXJ3</accession>